<dbReference type="RefSeq" id="WP_073047357.1">
    <property type="nucleotide sequence ID" value="NZ_FQZL01000006.1"/>
</dbReference>
<evidence type="ECO:0000256" key="5">
    <source>
        <dbReference type="ARBA" id="ARBA00022747"/>
    </source>
</evidence>
<organism evidence="11 12">
    <name type="scientific">Dethiosulfatibacter aminovorans DSM 17477</name>
    <dbReference type="NCBI Taxonomy" id="1121476"/>
    <lineage>
        <taxon>Bacteria</taxon>
        <taxon>Bacillati</taxon>
        <taxon>Bacillota</taxon>
        <taxon>Tissierellia</taxon>
        <taxon>Dethiosulfatibacter</taxon>
    </lineage>
</organism>
<dbReference type="PRINTS" id="PR00507">
    <property type="entry name" value="N12N6MTFRASE"/>
</dbReference>
<sequence length="610" mass="70915">MSLIKELKTIIKSDPENIDMIRYIVFEYINYFYSEYIDGEKIKSFYTLKEFYSIKGSLSNVFGKTCKKELMTPGEVYEKIIPLKLKKKYGQVYTPSDTVDEMVDEIVDEKEFIENPYISFLDPACGSGYFLVALYKKLREVYDKNEDLIIENHGISGKDIDRHIIENNLMGYDIDGFSCILTTAGINIAGKSLCCPDIRNEDYLFSDIRSKVHAIIGNPPYIGHKNLAIEYKKALNGKFSVYNDKSDISYCFFEKALEELDISGKLLFITSRYFIEGDNARELRKFIGNNYGINRIVDYAGITLFKNTGVSPVIISLVKSGECREVEVVNIPGNSKFSVSKEDLNENPWRLLEKEIESLYGKIISRSATTIGDHFKINQGIITGYDKAFVVSKETIEEYGLEENILVDWLKGSALKKYEINDTKRLKLIYTNDIEIEDFPNTRDYLERFKERLEKRRECRKGYRRWFDLQWGRDRSQFETQKILFPYKSSENRFAIDGQGNYFSADIYMMTGLSDDLNLKECLGYLNSEIFEFLVKVTSKKIGKDLYEYYPYNILKLPYFENDRMGCYNGKNCDNIDLKLYSYLGFDSSEIQLIKKFIKKAVLPHEKGLR</sequence>
<keyword evidence="2 11" id="KW-0489">Methyltransferase</keyword>
<dbReference type="SUPFAM" id="SSF53335">
    <property type="entry name" value="S-adenosyl-L-methionine-dependent methyltransferases"/>
    <property type="match status" value="1"/>
</dbReference>
<dbReference type="Pfam" id="PF07669">
    <property type="entry name" value="Eco57I"/>
    <property type="match status" value="1"/>
</dbReference>
<accession>A0A1M6D134</accession>
<feature type="domain" description="TaqI-like C-terminal specificity" evidence="9">
    <location>
        <begin position="409"/>
        <end position="558"/>
    </location>
</feature>
<proteinExistence type="predicted"/>
<evidence type="ECO:0000256" key="3">
    <source>
        <dbReference type="ARBA" id="ARBA00022679"/>
    </source>
</evidence>
<reference evidence="11 12" key="1">
    <citation type="submission" date="2016-11" db="EMBL/GenBank/DDBJ databases">
        <authorList>
            <person name="Jaros S."/>
            <person name="Januszkiewicz K."/>
            <person name="Wedrychowicz H."/>
        </authorList>
    </citation>
    <scope>NUCLEOTIDE SEQUENCE [LARGE SCALE GENOMIC DNA]</scope>
    <source>
        <strain evidence="11 12">DSM 17477</strain>
    </source>
</reference>
<keyword evidence="12" id="KW-1185">Reference proteome</keyword>
<gene>
    <name evidence="11" type="ORF">SAMN02745751_00741</name>
</gene>
<dbReference type="Pfam" id="PF20473">
    <property type="entry name" value="MmeI_Mtase"/>
    <property type="match status" value="1"/>
</dbReference>
<dbReference type="OrthoDB" id="9814572at2"/>
<dbReference type="InterPro" id="IPR046816">
    <property type="entry name" value="MmeI_Mtase"/>
</dbReference>
<keyword evidence="6" id="KW-0238">DNA-binding</keyword>
<dbReference type="GO" id="GO:0009307">
    <property type="term" value="P:DNA restriction-modification system"/>
    <property type="evidence" value="ECO:0007669"/>
    <property type="project" value="UniProtKB-KW"/>
</dbReference>
<evidence type="ECO:0000313" key="11">
    <source>
        <dbReference type="EMBL" id="SHI66774.1"/>
    </source>
</evidence>
<name>A0A1M6D134_9FIRM</name>
<dbReference type="GO" id="GO:0009007">
    <property type="term" value="F:site-specific DNA-methyltransferase (adenine-specific) activity"/>
    <property type="evidence" value="ECO:0007669"/>
    <property type="project" value="UniProtKB-EC"/>
</dbReference>
<keyword evidence="4" id="KW-0949">S-adenosyl-L-methionine</keyword>
<dbReference type="InterPro" id="IPR025931">
    <property type="entry name" value="TaqI_C"/>
</dbReference>
<feature type="domain" description="MmeI-like DNA-methyltransferase" evidence="10">
    <location>
        <begin position="118"/>
        <end position="188"/>
    </location>
</feature>
<keyword evidence="5" id="KW-0680">Restriction system</keyword>
<evidence type="ECO:0000259" key="9">
    <source>
        <dbReference type="Pfam" id="PF12950"/>
    </source>
</evidence>
<dbReference type="PANTHER" id="PTHR33841">
    <property type="entry name" value="DNA METHYLTRANSFERASE YEEA-RELATED"/>
    <property type="match status" value="1"/>
</dbReference>
<dbReference type="GO" id="GO:0032259">
    <property type="term" value="P:methylation"/>
    <property type="evidence" value="ECO:0007669"/>
    <property type="project" value="UniProtKB-KW"/>
</dbReference>
<evidence type="ECO:0000256" key="1">
    <source>
        <dbReference type="ARBA" id="ARBA00011900"/>
    </source>
</evidence>
<dbReference type="EMBL" id="FQZL01000006">
    <property type="protein sequence ID" value="SHI66774.1"/>
    <property type="molecule type" value="Genomic_DNA"/>
</dbReference>
<dbReference type="GO" id="GO:0003677">
    <property type="term" value="F:DNA binding"/>
    <property type="evidence" value="ECO:0007669"/>
    <property type="project" value="UniProtKB-KW"/>
</dbReference>
<evidence type="ECO:0000259" key="8">
    <source>
        <dbReference type="Pfam" id="PF07669"/>
    </source>
</evidence>
<evidence type="ECO:0000313" key="12">
    <source>
        <dbReference type="Proteomes" id="UP000184052"/>
    </source>
</evidence>
<keyword evidence="3 11" id="KW-0808">Transferase</keyword>
<dbReference type="PROSITE" id="PS00092">
    <property type="entry name" value="N6_MTASE"/>
    <property type="match status" value="1"/>
</dbReference>
<dbReference type="InterPro" id="IPR011639">
    <property type="entry name" value="MethylTrfase_TaqI-like_dom"/>
</dbReference>
<evidence type="ECO:0000256" key="7">
    <source>
        <dbReference type="ARBA" id="ARBA00047942"/>
    </source>
</evidence>
<dbReference type="Pfam" id="PF12950">
    <property type="entry name" value="TaqI_C"/>
    <property type="match status" value="1"/>
</dbReference>
<dbReference type="InterPro" id="IPR002052">
    <property type="entry name" value="DNA_methylase_N6_adenine_CS"/>
</dbReference>
<dbReference type="InterPro" id="IPR050953">
    <property type="entry name" value="N4_N6_ade-DNA_methylase"/>
</dbReference>
<protein>
    <recommendedName>
        <fullName evidence="1">site-specific DNA-methyltransferase (adenine-specific)</fullName>
        <ecNumber evidence="1">2.1.1.72</ecNumber>
    </recommendedName>
</protein>
<evidence type="ECO:0000259" key="10">
    <source>
        <dbReference type="Pfam" id="PF20473"/>
    </source>
</evidence>
<dbReference type="Proteomes" id="UP000184052">
    <property type="component" value="Unassembled WGS sequence"/>
</dbReference>
<dbReference type="Gene3D" id="3.40.50.150">
    <property type="entry name" value="Vaccinia Virus protein VP39"/>
    <property type="match status" value="1"/>
</dbReference>
<evidence type="ECO:0000256" key="6">
    <source>
        <dbReference type="ARBA" id="ARBA00023125"/>
    </source>
</evidence>
<dbReference type="EC" id="2.1.1.72" evidence="1"/>
<dbReference type="PANTHER" id="PTHR33841:SF6">
    <property type="entry name" value="TYPE II METHYLTRANSFERASE M.HINDII"/>
    <property type="match status" value="1"/>
</dbReference>
<dbReference type="InterPro" id="IPR029063">
    <property type="entry name" value="SAM-dependent_MTases_sf"/>
</dbReference>
<evidence type="ECO:0000256" key="4">
    <source>
        <dbReference type="ARBA" id="ARBA00022691"/>
    </source>
</evidence>
<feature type="domain" description="Type II methyltransferase M.TaqI-like" evidence="8">
    <location>
        <begin position="209"/>
        <end position="303"/>
    </location>
</feature>
<dbReference type="AlphaFoldDB" id="A0A1M6D134"/>
<evidence type="ECO:0000256" key="2">
    <source>
        <dbReference type="ARBA" id="ARBA00022603"/>
    </source>
</evidence>
<comment type="catalytic activity">
    <reaction evidence="7">
        <text>a 2'-deoxyadenosine in DNA + S-adenosyl-L-methionine = an N(6)-methyl-2'-deoxyadenosine in DNA + S-adenosyl-L-homocysteine + H(+)</text>
        <dbReference type="Rhea" id="RHEA:15197"/>
        <dbReference type="Rhea" id="RHEA-COMP:12418"/>
        <dbReference type="Rhea" id="RHEA-COMP:12419"/>
        <dbReference type="ChEBI" id="CHEBI:15378"/>
        <dbReference type="ChEBI" id="CHEBI:57856"/>
        <dbReference type="ChEBI" id="CHEBI:59789"/>
        <dbReference type="ChEBI" id="CHEBI:90615"/>
        <dbReference type="ChEBI" id="CHEBI:90616"/>
        <dbReference type="EC" id="2.1.1.72"/>
    </reaction>
</comment>
<dbReference type="STRING" id="1121476.SAMN02745751_00741"/>